<comment type="caution">
    <text evidence="3">The sequence shown here is derived from an EMBL/GenBank/DDBJ whole genome shotgun (WGS) entry which is preliminary data.</text>
</comment>
<evidence type="ECO:0000259" key="2">
    <source>
        <dbReference type="Pfam" id="PF14111"/>
    </source>
</evidence>
<reference evidence="3" key="1">
    <citation type="journal article" date="2022" name="Int. J. Mol. Sci.">
        <title>Draft Genome of Tanacetum Coccineum: Genomic Comparison of Closely Related Tanacetum-Family Plants.</title>
        <authorList>
            <person name="Yamashiro T."/>
            <person name="Shiraishi A."/>
            <person name="Nakayama K."/>
            <person name="Satake H."/>
        </authorList>
    </citation>
    <scope>NUCLEOTIDE SEQUENCE</scope>
</reference>
<reference evidence="3" key="2">
    <citation type="submission" date="2022-01" db="EMBL/GenBank/DDBJ databases">
        <authorList>
            <person name="Yamashiro T."/>
            <person name="Shiraishi A."/>
            <person name="Satake H."/>
            <person name="Nakayama K."/>
        </authorList>
    </citation>
    <scope>NUCLEOTIDE SEQUENCE</scope>
</reference>
<keyword evidence="4" id="KW-1185">Reference proteome</keyword>
<name>A0ABQ5CDY2_9ASTR</name>
<evidence type="ECO:0000313" key="4">
    <source>
        <dbReference type="Proteomes" id="UP001151760"/>
    </source>
</evidence>
<gene>
    <name evidence="3" type="ORF">Tco_0894100</name>
</gene>
<dbReference type="EMBL" id="BQNB010014114">
    <property type="protein sequence ID" value="GJT24163.1"/>
    <property type="molecule type" value="Genomic_DNA"/>
</dbReference>
<organism evidence="3 4">
    <name type="scientific">Tanacetum coccineum</name>
    <dbReference type="NCBI Taxonomy" id="301880"/>
    <lineage>
        <taxon>Eukaryota</taxon>
        <taxon>Viridiplantae</taxon>
        <taxon>Streptophyta</taxon>
        <taxon>Embryophyta</taxon>
        <taxon>Tracheophyta</taxon>
        <taxon>Spermatophyta</taxon>
        <taxon>Magnoliopsida</taxon>
        <taxon>eudicotyledons</taxon>
        <taxon>Gunneridae</taxon>
        <taxon>Pentapetalae</taxon>
        <taxon>asterids</taxon>
        <taxon>campanulids</taxon>
        <taxon>Asterales</taxon>
        <taxon>Asteraceae</taxon>
        <taxon>Asteroideae</taxon>
        <taxon>Anthemideae</taxon>
        <taxon>Anthemidinae</taxon>
        <taxon>Tanacetum</taxon>
    </lineage>
</organism>
<proteinExistence type="predicted"/>
<dbReference type="InterPro" id="IPR040256">
    <property type="entry name" value="At4g02000-like"/>
</dbReference>
<feature type="region of interest" description="Disordered" evidence="1">
    <location>
        <begin position="302"/>
        <end position="329"/>
    </location>
</feature>
<feature type="domain" description="DUF4283" evidence="2">
    <location>
        <begin position="102"/>
        <end position="184"/>
    </location>
</feature>
<dbReference type="InterPro" id="IPR025558">
    <property type="entry name" value="DUF4283"/>
</dbReference>
<dbReference type="PANTHER" id="PTHR31286">
    <property type="entry name" value="GLYCINE-RICH CELL WALL STRUCTURAL PROTEIN 1.8-LIKE"/>
    <property type="match status" value="1"/>
</dbReference>
<accession>A0ABQ5CDY2</accession>
<dbReference type="PANTHER" id="PTHR31286:SF99">
    <property type="entry name" value="DUF4283 DOMAIN-CONTAINING PROTEIN"/>
    <property type="match status" value="1"/>
</dbReference>
<sequence length="499" mass="54973">MNEDTPVGVASAIKEGVTPSVVDIMMEKEKIISFEDTTVPESFPLLTTPVTTPAGNAPGKSPYANITRKPSRKKVNVRTLFTPGGNGIDVVVPVDSIRDISERFANTAYGFFLGKKVAYPVVANYVRNTWGKYGLVRSMFSSSTGLFSFQFSFMDGLDVMLENGPWFIRNNPLILKKWHPDENLLKEDVSIVPVWVKLHGVPVTAFSEDGLSVIATKLGTPLMLDSYTSDMCLQSWGRSSYARVMIELRADVELKDNIVVVFGHIHEECPKNTCVGKKKTVKKPSQTFRGVSVGPKIGFKSQREYRPVSKKSTASSSGNKKKGVEPTIEVSNSNPFDVLNSVDNDVEFGTNGGTTNLVNNGATSSGSSFMNIDNDGEFASNTPIGEKIDKIERQICEGKLRLLDNDGNPLVPTGIVESDSEVEVVFDETANLRIPTSGKDGSDKGYGTNSLLEQWRDSYPDNDDYDPYDDDMYENHDLSEHLQSICDDLDITVRGRKKK</sequence>
<dbReference type="Proteomes" id="UP001151760">
    <property type="component" value="Unassembled WGS sequence"/>
</dbReference>
<protein>
    <submittedName>
        <fullName evidence="3">Cytokinin dehydrogenase 3-like protein</fullName>
    </submittedName>
</protein>
<evidence type="ECO:0000313" key="3">
    <source>
        <dbReference type="EMBL" id="GJT24163.1"/>
    </source>
</evidence>
<dbReference type="Pfam" id="PF14111">
    <property type="entry name" value="DUF4283"/>
    <property type="match status" value="1"/>
</dbReference>
<evidence type="ECO:0000256" key="1">
    <source>
        <dbReference type="SAM" id="MobiDB-lite"/>
    </source>
</evidence>